<dbReference type="AlphaFoldDB" id="A0A2V4N119"/>
<dbReference type="OrthoDB" id="4334294at2"/>
<dbReference type="RefSeq" id="WP_110671021.1">
    <property type="nucleotide sequence ID" value="NZ_PYBW01000062.1"/>
</dbReference>
<sequence length="97" mass="10529">MYLITLQLTGPDREVPDHASLTEFFASLTAPTDQVEHLRVLCGPGRIDLALFLLAPNAPTAEVMARVLALRATRTAHLSRWRLTGSALGDPDLSGLH</sequence>
<dbReference type="Proteomes" id="UP000248039">
    <property type="component" value="Unassembled WGS sequence"/>
</dbReference>
<evidence type="ECO:0000313" key="2">
    <source>
        <dbReference type="Proteomes" id="UP000248039"/>
    </source>
</evidence>
<gene>
    <name evidence="1" type="ORF">C7C46_18760</name>
</gene>
<organism evidence="1 2">
    <name type="scientific">Streptomyces tateyamensis</name>
    <dbReference type="NCBI Taxonomy" id="565073"/>
    <lineage>
        <taxon>Bacteria</taxon>
        <taxon>Bacillati</taxon>
        <taxon>Actinomycetota</taxon>
        <taxon>Actinomycetes</taxon>
        <taxon>Kitasatosporales</taxon>
        <taxon>Streptomycetaceae</taxon>
        <taxon>Streptomyces</taxon>
    </lineage>
</organism>
<reference evidence="1 2" key="1">
    <citation type="submission" date="2018-03" db="EMBL/GenBank/DDBJ databases">
        <title>Bioinformatic expansion and discovery of thiopeptide antibiotics.</title>
        <authorList>
            <person name="Schwalen C.J."/>
            <person name="Hudson G.A."/>
            <person name="Mitchell D.A."/>
        </authorList>
    </citation>
    <scope>NUCLEOTIDE SEQUENCE [LARGE SCALE GENOMIC DNA]</scope>
    <source>
        <strain evidence="1 2">ATCC 21389</strain>
    </source>
</reference>
<protein>
    <submittedName>
        <fullName evidence="1">Uncharacterized protein</fullName>
    </submittedName>
</protein>
<name>A0A2V4N119_9ACTN</name>
<keyword evidence="2" id="KW-1185">Reference proteome</keyword>
<comment type="caution">
    <text evidence="1">The sequence shown here is derived from an EMBL/GenBank/DDBJ whole genome shotgun (WGS) entry which is preliminary data.</text>
</comment>
<proteinExistence type="predicted"/>
<dbReference type="EMBL" id="PYBW01000062">
    <property type="protein sequence ID" value="PYC77444.1"/>
    <property type="molecule type" value="Genomic_DNA"/>
</dbReference>
<evidence type="ECO:0000313" key="1">
    <source>
        <dbReference type="EMBL" id="PYC77444.1"/>
    </source>
</evidence>
<accession>A0A2V4N119</accession>